<gene>
    <name evidence="1" type="ORF">GCM10008938_23850</name>
</gene>
<proteinExistence type="predicted"/>
<sequence length="294" mass="33243">MKAALLDTFQKDSLAFWNAFFRELDFELVSARNSEQEALDLGRESLPTEPRHVQYAVGRLIDFHMQGATVIVPRPAEVIGDKIDANPWLTEFPLVANYRLSLPRPEQVLTYGEEDIQRSALTLGTQLTSNPQRARMAWERHKPLLKSKRKELVTEVAGYRTVAVIAPRYLLQQDIHVAPALEALKEYGLLPLLSSDLDRSEALDRASRIDVKVSTDIEQELAGALSLLDGKGFIQGVVFLVPERSEAHQKFIKDLVKKTRKPSLVLTLQDTPELVDHGQIRAFVERLEQSRTVQ</sequence>
<accession>A0ABQ2CZV8</accession>
<evidence type="ECO:0000313" key="1">
    <source>
        <dbReference type="EMBL" id="GGJ37047.1"/>
    </source>
</evidence>
<reference evidence="2" key="1">
    <citation type="journal article" date="2019" name="Int. J. Syst. Evol. Microbiol.">
        <title>The Global Catalogue of Microorganisms (GCM) 10K type strain sequencing project: providing services to taxonomists for standard genome sequencing and annotation.</title>
        <authorList>
            <consortium name="The Broad Institute Genomics Platform"/>
            <consortium name="The Broad Institute Genome Sequencing Center for Infectious Disease"/>
            <person name="Wu L."/>
            <person name="Ma J."/>
        </authorList>
    </citation>
    <scope>NUCLEOTIDE SEQUENCE [LARGE SCALE GENOMIC DNA]</scope>
    <source>
        <strain evidence="2">JCM 14370</strain>
    </source>
</reference>
<dbReference type="RefSeq" id="WP_189002923.1">
    <property type="nucleotide sequence ID" value="NZ_BMOD01000008.1"/>
</dbReference>
<organism evidence="1 2">
    <name type="scientific">Deinococcus roseus</name>
    <dbReference type="NCBI Taxonomy" id="392414"/>
    <lineage>
        <taxon>Bacteria</taxon>
        <taxon>Thermotogati</taxon>
        <taxon>Deinococcota</taxon>
        <taxon>Deinococci</taxon>
        <taxon>Deinococcales</taxon>
        <taxon>Deinococcaceae</taxon>
        <taxon>Deinococcus</taxon>
    </lineage>
</organism>
<evidence type="ECO:0000313" key="2">
    <source>
        <dbReference type="Proteomes" id="UP000632222"/>
    </source>
</evidence>
<protein>
    <submittedName>
        <fullName evidence="1">Uncharacterized protein</fullName>
    </submittedName>
</protein>
<keyword evidence="2" id="KW-1185">Reference proteome</keyword>
<dbReference type="Proteomes" id="UP000632222">
    <property type="component" value="Unassembled WGS sequence"/>
</dbReference>
<dbReference type="EMBL" id="BMOD01000008">
    <property type="protein sequence ID" value="GGJ37047.1"/>
    <property type="molecule type" value="Genomic_DNA"/>
</dbReference>
<name>A0ABQ2CZV8_9DEIO</name>
<comment type="caution">
    <text evidence="1">The sequence shown here is derived from an EMBL/GenBank/DDBJ whole genome shotgun (WGS) entry which is preliminary data.</text>
</comment>